<dbReference type="STRING" id="133383.A0A1R0GYL3"/>
<dbReference type="Gene3D" id="3.60.21.10">
    <property type="match status" value="1"/>
</dbReference>
<keyword evidence="3" id="KW-0378">Hydrolase</keyword>
<dbReference type="PANTHER" id="PTHR11575">
    <property type="entry name" value="5'-NUCLEOTIDASE-RELATED"/>
    <property type="match status" value="1"/>
</dbReference>
<dbReference type="PANTHER" id="PTHR11575:SF24">
    <property type="entry name" value="5'-NUCLEOTIDASE"/>
    <property type="match status" value="1"/>
</dbReference>
<dbReference type="GO" id="GO:0009166">
    <property type="term" value="P:nucleotide catabolic process"/>
    <property type="evidence" value="ECO:0007669"/>
    <property type="project" value="InterPro"/>
</dbReference>
<evidence type="ECO:0000313" key="8">
    <source>
        <dbReference type="EMBL" id="OLY82002.1"/>
    </source>
</evidence>
<evidence type="ECO:0000256" key="1">
    <source>
        <dbReference type="ARBA" id="ARBA00006654"/>
    </source>
</evidence>
<feature type="region of interest" description="Disordered" evidence="4">
    <location>
        <begin position="1"/>
        <end position="39"/>
    </location>
</feature>
<comment type="caution">
    <text evidence="8">The sequence shown here is derived from an EMBL/GenBank/DDBJ whole genome shotgun (WGS) entry which is preliminary data.</text>
</comment>
<dbReference type="PROSITE" id="PS00785">
    <property type="entry name" value="5_NUCLEOTIDASE_1"/>
    <property type="match status" value="1"/>
</dbReference>
<dbReference type="PRINTS" id="PR01607">
    <property type="entry name" value="APYRASEFAMLY"/>
</dbReference>
<sequence length="698" mass="77066">MTKKNTQKIKSKGTVPKNKNKFEYEPVNTSTQQEFSPQSSPDFLIENLRASSEYELQDLSNHLSEYPSDLQENLFQDYEVENLNDPDNNSNLALTQTPLKSRKSKMGIMYWVCSLLIIFSLVLGILDTTSANLEGFPSRFTDINFQEFVDGINPFGINSSPANKDDQFFLRIIHTNDLHSKIDSFGKSTLGESCYLSDSKNSSDCFGGLAKIKTVIDELKLGKGIPKSTFNSIVLDAGDQIQGSYYYSYYKGLATGHVLRNFGYDAMTLGNHEFDDGPSKLSTQLKSLNIPVVSANMVINKTAEPVLADIVKPYIVIRKYNLGIIGLTTNNTAWTSSSGPNIVFVDMVKSVNDCIEKLHTSGINRIILLTHIGYDFDKKLAESINPGVSVIVGGHSHSFLYSGKDKSVIGQNKIMGDYPTIVKNNNSANKTSAPWSTFIVQAKCWGEYVGHLDVVFDKNGRVIDNLVKGSPIRITSKIQDNPSIKSIVTKYQSQLHEYINTAVGSAALDIPLIGNMTVVGNGENSNLFLKSESQMGNLISMALMSAAKIVGHKSVVNFALISSGMIKTGLLKGNILRKNIMKAVPYNNPIAYAIINGTTLVNALNGALSGTRNNSVVRGFVYFDGIRVNYTQTKTPKNLFSLFKKSDNQASVNIVDKVYVRKNQFTIDGLLNNFSSLDRYKLGSQIDIDDWEPLIRSC</sequence>
<dbReference type="OrthoDB" id="10252235at2759"/>
<dbReference type="SUPFAM" id="SSF55816">
    <property type="entry name" value="5'-nucleotidase (syn. UDP-sugar hydrolase), C-terminal domain"/>
    <property type="match status" value="1"/>
</dbReference>
<feature type="compositionally biased region" description="Basic residues" evidence="4">
    <location>
        <begin position="1"/>
        <end position="11"/>
    </location>
</feature>
<dbReference type="SUPFAM" id="SSF56300">
    <property type="entry name" value="Metallo-dependent phosphatases"/>
    <property type="match status" value="1"/>
</dbReference>
<evidence type="ECO:0000256" key="2">
    <source>
        <dbReference type="ARBA" id="ARBA00022729"/>
    </source>
</evidence>
<evidence type="ECO:0000313" key="9">
    <source>
        <dbReference type="Proteomes" id="UP000187455"/>
    </source>
</evidence>
<comment type="similarity">
    <text evidence="1 3">Belongs to the 5'-nucleotidase family.</text>
</comment>
<dbReference type="InterPro" id="IPR036907">
    <property type="entry name" value="5'-Nucleotdase_C_sf"/>
</dbReference>
<organism evidence="8 9">
    <name type="scientific">Smittium mucronatum</name>
    <dbReference type="NCBI Taxonomy" id="133383"/>
    <lineage>
        <taxon>Eukaryota</taxon>
        <taxon>Fungi</taxon>
        <taxon>Fungi incertae sedis</taxon>
        <taxon>Zoopagomycota</taxon>
        <taxon>Kickxellomycotina</taxon>
        <taxon>Harpellomycetes</taxon>
        <taxon>Harpellales</taxon>
        <taxon>Legeriomycetaceae</taxon>
        <taxon>Smittium</taxon>
    </lineage>
</organism>
<keyword evidence="5" id="KW-1133">Transmembrane helix</keyword>
<feature type="compositionally biased region" description="Polar residues" evidence="4">
    <location>
        <begin position="27"/>
        <end position="39"/>
    </location>
</feature>
<dbReference type="Pfam" id="PF02872">
    <property type="entry name" value="5_nucleotid_C"/>
    <property type="match status" value="1"/>
</dbReference>
<keyword evidence="5" id="KW-0812">Transmembrane</keyword>
<gene>
    <name evidence="8" type="ORF">AYI68_g3886</name>
</gene>
<evidence type="ECO:0000256" key="5">
    <source>
        <dbReference type="SAM" id="Phobius"/>
    </source>
</evidence>
<proteinExistence type="inferred from homology"/>
<dbReference type="GO" id="GO:0046872">
    <property type="term" value="F:metal ion binding"/>
    <property type="evidence" value="ECO:0007669"/>
    <property type="project" value="InterPro"/>
</dbReference>
<feature type="domain" description="Calcineurin-like phosphoesterase" evidence="6">
    <location>
        <begin position="170"/>
        <end position="398"/>
    </location>
</feature>
<dbReference type="InterPro" id="IPR006179">
    <property type="entry name" value="5_nucleotidase/apyrase"/>
</dbReference>
<dbReference type="InterPro" id="IPR008334">
    <property type="entry name" value="5'-Nucleotdase_C"/>
</dbReference>
<dbReference type="InterPro" id="IPR004843">
    <property type="entry name" value="Calcineurin-like_PHP"/>
</dbReference>
<dbReference type="GO" id="GO:0000166">
    <property type="term" value="F:nucleotide binding"/>
    <property type="evidence" value="ECO:0007669"/>
    <property type="project" value="UniProtKB-KW"/>
</dbReference>
<dbReference type="InterPro" id="IPR006146">
    <property type="entry name" value="5'-Nucleotdase_CS"/>
</dbReference>
<evidence type="ECO:0000256" key="3">
    <source>
        <dbReference type="RuleBase" id="RU362119"/>
    </source>
</evidence>
<evidence type="ECO:0000259" key="7">
    <source>
        <dbReference type="Pfam" id="PF02872"/>
    </source>
</evidence>
<dbReference type="InterPro" id="IPR029052">
    <property type="entry name" value="Metallo-depent_PP-like"/>
</dbReference>
<dbReference type="AlphaFoldDB" id="A0A1R0GYL3"/>
<keyword evidence="2" id="KW-0732">Signal</keyword>
<dbReference type="PROSITE" id="PS00786">
    <property type="entry name" value="5_NUCLEOTIDASE_2"/>
    <property type="match status" value="1"/>
</dbReference>
<protein>
    <submittedName>
        <fullName evidence="8">5'-nucleotidase</fullName>
    </submittedName>
</protein>
<dbReference type="Pfam" id="PF00149">
    <property type="entry name" value="Metallophos"/>
    <property type="match status" value="1"/>
</dbReference>
<accession>A0A1R0GYL3</accession>
<keyword evidence="3" id="KW-0547">Nucleotide-binding</keyword>
<dbReference type="EMBL" id="LSSL01002005">
    <property type="protein sequence ID" value="OLY82002.1"/>
    <property type="molecule type" value="Genomic_DNA"/>
</dbReference>
<evidence type="ECO:0000256" key="4">
    <source>
        <dbReference type="SAM" id="MobiDB-lite"/>
    </source>
</evidence>
<keyword evidence="5" id="KW-0472">Membrane</keyword>
<feature type="transmembrane region" description="Helical" evidence="5">
    <location>
        <begin position="108"/>
        <end position="126"/>
    </location>
</feature>
<keyword evidence="9" id="KW-1185">Reference proteome</keyword>
<dbReference type="Gene3D" id="3.90.780.10">
    <property type="entry name" value="5'-Nucleotidase, C-terminal domain"/>
    <property type="match status" value="1"/>
</dbReference>
<reference evidence="8 9" key="1">
    <citation type="journal article" date="2016" name="Mol. Biol. Evol.">
        <title>Genome-Wide Survey of Gut Fungi (Harpellales) Reveals the First Horizontally Transferred Ubiquitin Gene from a Mosquito Host.</title>
        <authorList>
            <person name="Wang Y."/>
            <person name="White M.M."/>
            <person name="Kvist S."/>
            <person name="Moncalvo J.M."/>
        </authorList>
    </citation>
    <scope>NUCLEOTIDE SEQUENCE [LARGE SCALE GENOMIC DNA]</scope>
    <source>
        <strain evidence="8 9">ALG-7-W6</strain>
    </source>
</reference>
<dbReference type="Proteomes" id="UP000187455">
    <property type="component" value="Unassembled WGS sequence"/>
</dbReference>
<dbReference type="GO" id="GO:0016788">
    <property type="term" value="F:hydrolase activity, acting on ester bonds"/>
    <property type="evidence" value="ECO:0007669"/>
    <property type="project" value="InterPro"/>
</dbReference>
<evidence type="ECO:0000259" key="6">
    <source>
        <dbReference type="Pfam" id="PF00149"/>
    </source>
</evidence>
<feature type="domain" description="5'-Nucleotidase C-terminal" evidence="7">
    <location>
        <begin position="530"/>
        <end position="642"/>
    </location>
</feature>
<name>A0A1R0GYL3_9FUNG</name>